<accession>A0A3Q3IES3</accession>
<dbReference type="GO" id="GO:0005615">
    <property type="term" value="C:extracellular space"/>
    <property type="evidence" value="ECO:0007669"/>
    <property type="project" value="TreeGrafter"/>
</dbReference>
<sequence>MLFLQDEELLSGVWWWYCALVMKNPLSFSLLHFICPVPNPGFEREMTCRTWGQYNFETFDGLYYYFPGRCTYTLLKDCEETSQASVVVQLKKIKDDGVCSHYGFTVNLCSLQLPHLIHDLQLEQISQYVLVTQQHGFTLAWEGSSGSVYIKLSPEFVGRTCGLCGNFNADVQDDLKTSYGRIALSVTWPFCLMN</sequence>
<dbReference type="GO" id="GO:0031012">
    <property type="term" value="C:extracellular matrix"/>
    <property type="evidence" value="ECO:0007669"/>
    <property type="project" value="TreeGrafter"/>
</dbReference>
<reference evidence="4" key="1">
    <citation type="submission" date="2025-08" db="UniProtKB">
        <authorList>
            <consortium name="Ensembl"/>
        </authorList>
    </citation>
    <scope>IDENTIFICATION</scope>
</reference>
<dbReference type="Ensembl" id="ENSMALT00000002766.1">
    <property type="protein sequence ID" value="ENSMALP00000002687.1"/>
    <property type="gene ID" value="ENSMALG00000002012.1"/>
</dbReference>
<name>A0A3Q3IES3_MONAL</name>
<dbReference type="InterPro" id="IPR050780">
    <property type="entry name" value="Mucin_vWF_Thrombospondin_sf"/>
</dbReference>
<dbReference type="InterPro" id="IPR001846">
    <property type="entry name" value="VWF_type-D"/>
</dbReference>
<feature type="domain" description="VWFD" evidence="3">
    <location>
        <begin position="46"/>
        <end position="194"/>
    </location>
</feature>
<protein>
    <recommendedName>
        <fullName evidence="3">VWFD domain-containing protein</fullName>
    </recommendedName>
</protein>
<dbReference type="PROSITE" id="PS51233">
    <property type="entry name" value="VWFD"/>
    <property type="match status" value="1"/>
</dbReference>
<reference evidence="4" key="2">
    <citation type="submission" date="2025-09" db="UniProtKB">
        <authorList>
            <consortium name="Ensembl"/>
        </authorList>
    </citation>
    <scope>IDENTIFICATION</scope>
</reference>
<dbReference type="STRING" id="43700.ENSMALP00000002687"/>
<keyword evidence="5" id="KW-1185">Reference proteome</keyword>
<organism evidence="4 5">
    <name type="scientific">Monopterus albus</name>
    <name type="common">Swamp eel</name>
    <dbReference type="NCBI Taxonomy" id="43700"/>
    <lineage>
        <taxon>Eukaryota</taxon>
        <taxon>Metazoa</taxon>
        <taxon>Chordata</taxon>
        <taxon>Craniata</taxon>
        <taxon>Vertebrata</taxon>
        <taxon>Euteleostomi</taxon>
        <taxon>Actinopterygii</taxon>
        <taxon>Neopterygii</taxon>
        <taxon>Teleostei</taxon>
        <taxon>Neoteleostei</taxon>
        <taxon>Acanthomorphata</taxon>
        <taxon>Anabantaria</taxon>
        <taxon>Synbranchiformes</taxon>
        <taxon>Synbranchidae</taxon>
        <taxon>Monopterus</taxon>
    </lineage>
</organism>
<evidence type="ECO:0000256" key="1">
    <source>
        <dbReference type="ARBA" id="ARBA00023157"/>
    </source>
</evidence>
<evidence type="ECO:0000313" key="4">
    <source>
        <dbReference type="Ensembl" id="ENSMALP00000002687.1"/>
    </source>
</evidence>
<keyword evidence="2" id="KW-0325">Glycoprotein</keyword>
<dbReference type="PANTHER" id="PTHR11339:SF228">
    <property type="entry name" value="OTOGELIN"/>
    <property type="match status" value="1"/>
</dbReference>
<evidence type="ECO:0000313" key="5">
    <source>
        <dbReference type="Proteomes" id="UP000261600"/>
    </source>
</evidence>
<keyword evidence="1" id="KW-1015">Disulfide bond</keyword>
<evidence type="ECO:0000256" key="2">
    <source>
        <dbReference type="ARBA" id="ARBA00023180"/>
    </source>
</evidence>
<proteinExistence type="predicted"/>
<dbReference type="Proteomes" id="UP000261600">
    <property type="component" value="Unplaced"/>
</dbReference>
<evidence type="ECO:0000259" key="3">
    <source>
        <dbReference type="PROSITE" id="PS51233"/>
    </source>
</evidence>
<dbReference type="Pfam" id="PF00094">
    <property type="entry name" value="VWD"/>
    <property type="match status" value="2"/>
</dbReference>
<dbReference type="PANTHER" id="PTHR11339">
    <property type="entry name" value="EXTRACELLULAR MATRIX GLYCOPROTEIN RELATED"/>
    <property type="match status" value="1"/>
</dbReference>
<dbReference type="SMART" id="SM00216">
    <property type="entry name" value="VWD"/>
    <property type="match status" value="1"/>
</dbReference>
<dbReference type="AlphaFoldDB" id="A0A3Q3IES3"/>